<organism evidence="2 3">
    <name type="scientific">Candidatus Allofournierella pullicola</name>
    <dbReference type="NCBI Taxonomy" id="2838596"/>
    <lineage>
        <taxon>Bacteria</taxon>
        <taxon>Bacillati</taxon>
        <taxon>Bacillota</taxon>
        <taxon>Clostridia</taxon>
        <taxon>Eubacteriales</taxon>
        <taxon>Oscillospiraceae</taxon>
        <taxon>Allofournierella</taxon>
    </lineage>
</organism>
<reference evidence="2" key="2">
    <citation type="submission" date="2021-04" db="EMBL/GenBank/DDBJ databases">
        <authorList>
            <person name="Gilroy R."/>
        </authorList>
    </citation>
    <scope>NUCLEOTIDE SEQUENCE</scope>
    <source>
        <strain evidence="2">2239</strain>
    </source>
</reference>
<name>A0A9D1V2W3_9FIRM</name>
<comment type="caution">
    <text evidence="2">The sequence shown here is derived from an EMBL/GenBank/DDBJ whole genome shotgun (WGS) entry which is preliminary data.</text>
</comment>
<evidence type="ECO:0000259" key="1">
    <source>
        <dbReference type="Pfam" id="PF03703"/>
    </source>
</evidence>
<dbReference type="Proteomes" id="UP000824193">
    <property type="component" value="Unassembled WGS sequence"/>
</dbReference>
<sequence length="135" mass="14427">MARFKLDKKGVAVVCLWALVPGAAAAPFIFWQSIGAGLVFAALWLGMCLGWLPARCESFEGSVTLGEVRMSSGLLFKTSRRIPTRWVSASARFSTPLLRRCRCCVLVLSTSGTLAVLPGISDADADSLLSYLQGG</sequence>
<evidence type="ECO:0000313" key="3">
    <source>
        <dbReference type="Proteomes" id="UP000824193"/>
    </source>
</evidence>
<proteinExistence type="predicted"/>
<protein>
    <submittedName>
        <fullName evidence="2">PH domain-containing protein</fullName>
    </submittedName>
</protein>
<evidence type="ECO:0000313" key="2">
    <source>
        <dbReference type="EMBL" id="HIX05086.1"/>
    </source>
</evidence>
<reference evidence="2" key="1">
    <citation type="journal article" date="2021" name="PeerJ">
        <title>Extensive microbial diversity within the chicken gut microbiome revealed by metagenomics and culture.</title>
        <authorList>
            <person name="Gilroy R."/>
            <person name="Ravi A."/>
            <person name="Getino M."/>
            <person name="Pursley I."/>
            <person name="Horton D.L."/>
            <person name="Alikhan N.F."/>
            <person name="Baker D."/>
            <person name="Gharbi K."/>
            <person name="Hall N."/>
            <person name="Watson M."/>
            <person name="Adriaenssens E.M."/>
            <person name="Foster-Nyarko E."/>
            <person name="Jarju S."/>
            <person name="Secka A."/>
            <person name="Antonio M."/>
            <person name="Oren A."/>
            <person name="Chaudhuri R.R."/>
            <person name="La Ragione R."/>
            <person name="Hildebrand F."/>
            <person name="Pallen M.J."/>
        </authorList>
    </citation>
    <scope>NUCLEOTIDE SEQUENCE</scope>
    <source>
        <strain evidence="2">2239</strain>
    </source>
</reference>
<feature type="domain" description="YdbS-like PH" evidence="1">
    <location>
        <begin position="66"/>
        <end position="132"/>
    </location>
</feature>
<dbReference type="InterPro" id="IPR005182">
    <property type="entry name" value="YdbS-like_PH"/>
</dbReference>
<dbReference type="AlphaFoldDB" id="A0A9D1V2W3"/>
<dbReference type="Pfam" id="PF03703">
    <property type="entry name" value="bPH_2"/>
    <property type="match status" value="1"/>
</dbReference>
<accession>A0A9D1V2W3</accession>
<dbReference type="EMBL" id="DXFW01000008">
    <property type="protein sequence ID" value="HIX05086.1"/>
    <property type="molecule type" value="Genomic_DNA"/>
</dbReference>
<gene>
    <name evidence="2" type="ORF">H9865_03100</name>
</gene>